<protein>
    <submittedName>
        <fullName evidence="2">Uncharacterized protein</fullName>
    </submittedName>
</protein>
<feature type="region of interest" description="Disordered" evidence="1">
    <location>
        <begin position="128"/>
        <end position="161"/>
    </location>
</feature>
<keyword evidence="3" id="KW-1185">Reference proteome</keyword>
<dbReference type="AlphaFoldDB" id="A0A8J4F4U0"/>
<comment type="caution">
    <text evidence="2">The sequence shown here is derived from an EMBL/GenBank/DDBJ whole genome shotgun (WGS) entry which is preliminary data.</text>
</comment>
<accession>A0A8J4F4U0</accession>
<evidence type="ECO:0000256" key="1">
    <source>
        <dbReference type="SAM" id="MobiDB-lite"/>
    </source>
</evidence>
<feature type="compositionally biased region" description="Low complexity" evidence="1">
    <location>
        <begin position="179"/>
        <end position="190"/>
    </location>
</feature>
<feature type="non-terminal residue" evidence="2">
    <location>
        <position position="1"/>
    </location>
</feature>
<dbReference type="EMBL" id="BNCO01000024">
    <property type="protein sequence ID" value="GIL56545.1"/>
    <property type="molecule type" value="Genomic_DNA"/>
</dbReference>
<proteinExistence type="predicted"/>
<sequence length="255" mass="27093">SAVNMKLNGCETGLQNWGSPAVMPPTPAQRLRQEPLLPLLMSPPPPPPPLTHSLPLLPDLHYMHTKMRNSAANSPDAISTGIGGANMYSGNVYGGASGSGNDGGIGDAPVQMEVFSYLTAQHVQLLAAAAPHSSESQLQPEPRQPTLPQPAPLQNFPYQHSQHGLGSCCRHQVEIPELQSPEQQHQQLQQCPDVELPHPQPPRGQVEVLQPGQSLGSQPFPMAAEASIPSELAAPSPLSRAFDSSLLTHMVTTGP</sequence>
<reference evidence="2" key="1">
    <citation type="journal article" date="2021" name="Proc. Natl. Acad. Sci. U.S.A.">
        <title>Three genomes in the algal genus Volvox reveal the fate of a haploid sex-determining region after a transition to homothallism.</title>
        <authorList>
            <person name="Yamamoto K."/>
            <person name="Hamaji T."/>
            <person name="Kawai-Toyooka H."/>
            <person name="Matsuzaki R."/>
            <person name="Takahashi F."/>
            <person name="Nishimura Y."/>
            <person name="Kawachi M."/>
            <person name="Noguchi H."/>
            <person name="Minakuchi Y."/>
            <person name="Umen J.G."/>
            <person name="Toyoda A."/>
            <person name="Nozaki H."/>
        </authorList>
    </citation>
    <scope>NUCLEOTIDE SEQUENCE</scope>
    <source>
        <strain evidence="2">NIES-3780</strain>
    </source>
</reference>
<feature type="non-terminal residue" evidence="2">
    <location>
        <position position="255"/>
    </location>
</feature>
<evidence type="ECO:0000313" key="3">
    <source>
        <dbReference type="Proteomes" id="UP000747399"/>
    </source>
</evidence>
<organism evidence="2 3">
    <name type="scientific">Volvox africanus</name>
    <dbReference type="NCBI Taxonomy" id="51714"/>
    <lineage>
        <taxon>Eukaryota</taxon>
        <taxon>Viridiplantae</taxon>
        <taxon>Chlorophyta</taxon>
        <taxon>core chlorophytes</taxon>
        <taxon>Chlorophyceae</taxon>
        <taxon>CS clade</taxon>
        <taxon>Chlamydomonadales</taxon>
        <taxon>Volvocaceae</taxon>
        <taxon>Volvox</taxon>
    </lineage>
</organism>
<name>A0A8J4F4U0_9CHLO</name>
<gene>
    <name evidence="2" type="ORF">Vafri_11894</name>
</gene>
<feature type="compositionally biased region" description="Pro residues" evidence="1">
    <location>
        <begin position="142"/>
        <end position="151"/>
    </location>
</feature>
<dbReference type="Proteomes" id="UP000747399">
    <property type="component" value="Unassembled WGS sequence"/>
</dbReference>
<feature type="region of interest" description="Disordered" evidence="1">
    <location>
        <begin position="179"/>
        <end position="205"/>
    </location>
</feature>
<evidence type="ECO:0000313" key="2">
    <source>
        <dbReference type="EMBL" id="GIL56545.1"/>
    </source>
</evidence>